<dbReference type="KEGG" id="msx:AU14_15265"/>
<dbReference type="InterPro" id="IPR000595">
    <property type="entry name" value="cNMP-bd_dom"/>
</dbReference>
<dbReference type="STRING" id="1420916.AU14_15265"/>
<dbReference type="EMBL" id="CP007151">
    <property type="protein sequence ID" value="AHI29446.1"/>
    <property type="molecule type" value="Genomic_DNA"/>
</dbReference>
<dbReference type="InterPro" id="IPR018490">
    <property type="entry name" value="cNMP-bd_dom_sf"/>
</dbReference>
<dbReference type="SMART" id="SM00419">
    <property type="entry name" value="HTH_CRP"/>
    <property type="match status" value="1"/>
</dbReference>
<dbReference type="Proteomes" id="UP000061489">
    <property type="component" value="Chromosome"/>
</dbReference>
<dbReference type="SUPFAM" id="SSF46785">
    <property type="entry name" value="Winged helix' DNA-binding domain"/>
    <property type="match status" value="1"/>
</dbReference>
<keyword evidence="1" id="KW-0805">Transcription regulation</keyword>
<dbReference type="SUPFAM" id="SSF51206">
    <property type="entry name" value="cAMP-binding domain-like"/>
    <property type="match status" value="1"/>
</dbReference>
<evidence type="ECO:0000259" key="4">
    <source>
        <dbReference type="PROSITE" id="PS50042"/>
    </source>
</evidence>
<dbReference type="PANTHER" id="PTHR24567">
    <property type="entry name" value="CRP FAMILY TRANSCRIPTIONAL REGULATORY PROTEIN"/>
    <property type="match status" value="1"/>
</dbReference>
<dbReference type="InterPro" id="IPR036390">
    <property type="entry name" value="WH_DNA-bd_sf"/>
</dbReference>
<dbReference type="InterPro" id="IPR036388">
    <property type="entry name" value="WH-like_DNA-bd_sf"/>
</dbReference>
<dbReference type="InterPro" id="IPR012318">
    <property type="entry name" value="HTH_CRP"/>
</dbReference>
<evidence type="ECO:0000256" key="3">
    <source>
        <dbReference type="ARBA" id="ARBA00023163"/>
    </source>
</evidence>
<feature type="domain" description="Cyclic nucleotide-binding" evidence="4">
    <location>
        <begin position="37"/>
        <end position="158"/>
    </location>
</feature>
<evidence type="ECO:0000259" key="5">
    <source>
        <dbReference type="PROSITE" id="PS51063"/>
    </source>
</evidence>
<dbReference type="Pfam" id="PF00027">
    <property type="entry name" value="cNMP_binding"/>
    <property type="match status" value="1"/>
</dbReference>
<dbReference type="Pfam" id="PF13545">
    <property type="entry name" value="HTH_Crp_2"/>
    <property type="match status" value="1"/>
</dbReference>
<gene>
    <name evidence="6" type="ORF">AU14_15265</name>
</gene>
<dbReference type="OrthoDB" id="9777588at2"/>
<organism evidence="6 7">
    <name type="scientific">Marinobacter similis</name>
    <dbReference type="NCBI Taxonomy" id="1420916"/>
    <lineage>
        <taxon>Bacteria</taxon>
        <taxon>Pseudomonadati</taxon>
        <taxon>Pseudomonadota</taxon>
        <taxon>Gammaproteobacteria</taxon>
        <taxon>Pseudomonadales</taxon>
        <taxon>Marinobacteraceae</taxon>
        <taxon>Marinobacter</taxon>
    </lineage>
</organism>
<feature type="domain" description="HTH crp-type" evidence="5">
    <location>
        <begin position="172"/>
        <end position="242"/>
    </location>
</feature>
<dbReference type="InterPro" id="IPR050397">
    <property type="entry name" value="Env_Response_Regulators"/>
</dbReference>
<keyword evidence="2" id="KW-0238">DNA-binding</keyword>
<reference evidence="6 7" key="1">
    <citation type="journal article" date="2014" name="Genome Announc.">
        <title>Draft Genome Sequences of Marinobacter similis A3d10T and Marinobacter salarius R9SW1T.</title>
        <authorList>
            <person name="Ivanova E.P."/>
            <person name="Ng H.J."/>
            <person name="Webb H.K."/>
            <person name="Feng G."/>
            <person name="Oshima K."/>
            <person name="Hattori M."/>
            <person name="Ohkuma M."/>
            <person name="Sergeev A.F."/>
            <person name="Mikhailov V.V."/>
            <person name="Crawford R.J."/>
            <person name="Sawabe T."/>
        </authorList>
    </citation>
    <scope>NUCLEOTIDE SEQUENCE [LARGE SCALE GENOMIC DNA]</scope>
    <source>
        <strain evidence="6 7">A3d10</strain>
    </source>
</reference>
<evidence type="ECO:0000313" key="7">
    <source>
        <dbReference type="Proteomes" id="UP000061489"/>
    </source>
</evidence>
<keyword evidence="3" id="KW-0804">Transcription</keyword>
<dbReference type="GO" id="GO:0005829">
    <property type="term" value="C:cytosol"/>
    <property type="evidence" value="ECO:0007669"/>
    <property type="project" value="TreeGrafter"/>
</dbReference>
<proteinExistence type="predicted"/>
<dbReference type="PROSITE" id="PS50042">
    <property type="entry name" value="CNMP_BINDING_3"/>
    <property type="match status" value="1"/>
</dbReference>
<dbReference type="Gene3D" id="2.60.120.10">
    <property type="entry name" value="Jelly Rolls"/>
    <property type="match status" value="1"/>
</dbReference>
<dbReference type="PANTHER" id="PTHR24567:SF26">
    <property type="entry name" value="REGULATORY PROTEIN YEIL"/>
    <property type="match status" value="1"/>
</dbReference>
<sequence length="249" mass="28287">MALSIVTSSITDGIPQFADPEIDDGPAWLSSLRHHPLFSELSSDDFRALCQRIRRIDMDNHELLYRQDTEAQHFYFVVSGRLRLYRLDYSGLERTLDSVAAGDCVAEVMIYANPARYACYAESLKRSVILSIPIQAYRALIKAHPDYAEKALAHYAARAVSRFHDLEIMTVQSARDRLIRYLLDLLPEGAQGDTEIELPLPKCLIASRLAMQPETFSRQLNELKNNGLVRVTGARLRVPDVYRLKQFGC</sequence>
<dbReference type="HOGENOM" id="CLU_075053_4_0_6"/>
<dbReference type="CDD" id="cd00038">
    <property type="entry name" value="CAP_ED"/>
    <property type="match status" value="1"/>
</dbReference>
<evidence type="ECO:0000256" key="1">
    <source>
        <dbReference type="ARBA" id="ARBA00023015"/>
    </source>
</evidence>
<dbReference type="SMART" id="SM00100">
    <property type="entry name" value="cNMP"/>
    <property type="match status" value="1"/>
</dbReference>
<name>W5YK37_9GAMM</name>
<accession>W5YK37</accession>
<evidence type="ECO:0000256" key="2">
    <source>
        <dbReference type="ARBA" id="ARBA00023125"/>
    </source>
</evidence>
<keyword evidence="7" id="KW-1185">Reference proteome</keyword>
<dbReference type="InterPro" id="IPR014710">
    <property type="entry name" value="RmlC-like_jellyroll"/>
</dbReference>
<dbReference type="PROSITE" id="PS51063">
    <property type="entry name" value="HTH_CRP_2"/>
    <property type="match status" value="1"/>
</dbReference>
<dbReference type="GO" id="GO:0003677">
    <property type="term" value="F:DNA binding"/>
    <property type="evidence" value="ECO:0007669"/>
    <property type="project" value="UniProtKB-KW"/>
</dbReference>
<dbReference type="Gene3D" id="1.10.10.10">
    <property type="entry name" value="Winged helix-like DNA-binding domain superfamily/Winged helix DNA-binding domain"/>
    <property type="match status" value="1"/>
</dbReference>
<dbReference type="AlphaFoldDB" id="W5YK37"/>
<dbReference type="GO" id="GO:0003700">
    <property type="term" value="F:DNA-binding transcription factor activity"/>
    <property type="evidence" value="ECO:0007669"/>
    <property type="project" value="TreeGrafter"/>
</dbReference>
<protein>
    <submittedName>
        <fullName evidence="6">Crp/Fnr family transcriptional regulator</fullName>
    </submittedName>
</protein>
<evidence type="ECO:0000313" key="6">
    <source>
        <dbReference type="EMBL" id="AHI29446.1"/>
    </source>
</evidence>